<dbReference type="InterPro" id="IPR019579">
    <property type="entry name" value="FAM161A/B"/>
</dbReference>
<dbReference type="PANTHER" id="PTHR21501:SF1">
    <property type="entry name" value="PROTEIN FAM-161"/>
    <property type="match status" value="1"/>
</dbReference>
<keyword evidence="2" id="KW-0175">Coiled coil</keyword>
<gene>
    <name evidence="5" type="primary">LOC108561658</name>
</gene>
<evidence type="ECO:0000313" key="4">
    <source>
        <dbReference type="Proteomes" id="UP000695000"/>
    </source>
</evidence>
<feature type="compositionally biased region" description="Basic and acidic residues" evidence="3">
    <location>
        <begin position="126"/>
        <end position="142"/>
    </location>
</feature>
<sequence length="542" mass="63970">MSEHGNAVFNNSCLRVPRNPVNKTPFPVCDQKLINQLENEARKLSISPTSSTGSADHHKSLIDFYDSIPEYNEVNHLSNKEFYKRLENLRQKQRTYNDYLVYQDKIENHQTAWIDDYKTLSTGRTPDTERKSTAEEEWESKSPSRRSVRIETPPTEIRFKPRCESADIKSVPNSPRKVAWKDCGITIPKPFQMTIRSETVKKRSKDQLRAQMRPFSFTRREEEILTITKRLSKSSPSIFSQETCPKVKQFSAKPVPRNLFSNYVYQKMHEDEFYRSLQKKIRAEEMLKASSLPPAMAKREKTKPKYQICPRSFRDLYLNESNGTNTNFDKELAELELDFVLRTPSPRQCKKKARKSCRKSPSICRSVLDSTNRSNLAAVLRMQTARKRMEDDIARRLEEVKIKEEVRWREKVLRRRPVWQTLAYNHEEDLQMRLQLRKEEDKLRNEEHKYKMQKMQGRVNRQPTLFERQSQIRNAKTREELIARLYGNLERSCENSNYNENDSVKRSVVEMKDESIQAQFDEIFRDEESAAIKGTEVVVDED</sequence>
<name>A0ABM1MKT1_NICVS</name>
<proteinExistence type="inferred from homology"/>
<evidence type="ECO:0000313" key="5">
    <source>
        <dbReference type="RefSeq" id="XP_017775181.1"/>
    </source>
</evidence>
<dbReference type="Proteomes" id="UP000695000">
    <property type="component" value="Unplaced"/>
</dbReference>
<feature type="region of interest" description="Disordered" evidence="3">
    <location>
        <begin position="121"/>
        <end position="151"/>
    </location>
</feature>
<dbReference type="InterPro" id="IPR051655">
    <property type="entry name" value="FAM161"/>
</dbReference>
<dbReference type="PANTHER" id="PTHR21501">
    <property type="entry name" value="PROTEIN FAM-161"/>
    <property type="match status" value="1"/>
</dbReference>
<dbReference type="Pfam" id="PF10595">
    <property type="entry name" value="FAM161A_B"/>
    <property type="match status" value="1"/>
</dbReference>
<dbReference type="RefSeq" id="XP_017775181.1">
    <property type="nucleotide sequence ID" value="XM_017919692.1"/>
</dbReference>
<protein>
    <submittedName>
        <fullName evidence="5">Protein FAM161A</fullName>
    </submittedName>
</protein>
<evidence type="ECO:0000256" key="3">
    <source>
        <dbReference type="SAM" id="MobiDB-lite"/>
    </source>
</evidence>
<keyword evidence="4" id="KW-1185">Reference proteome</keyword>
<reference evidence="5" key="1">
    <citation type="submission" date="2025-08" db="UniProtKB">
        <authorList>
            <consortium name="RefSeq"/>
        </authorList>
    </citation>
    <scope>IDENTIFICATION</scope>
    <source>
        <tissue evidence="5">Whole Larva</tissue>
    </source>
</reference>
<evidence type="ECO:0000256" key="1">
    <source>
        <dbReference type="ARBA" id="ARBA00006663"/>
    </source>
</evidence>
<evidence type="ECO:0000256" key="2">
    <source>
        <dbReference type="ARBA" id="ARBA00023054"/>
    </source>
</evidence>
<comment type="similarity">
    <text evidence="1">Belongs to the FAM161 family.</text>
</comment>
<dbReference type="GeneID" id="108561658"/>
<accession>A0ABM1MKT1</accession>
<organism evidence="4 5">
    <name type="scientific">Nicrophorus vespilloides</name>
    <name type="common">Boreal carrion beetle</name>
    <dbReference type="NCBI Taxonomy" id="110193"/>
    <lineage>
        <taxon>Eukaryota</taxon>
        <taxon>Metazoa</taxon>
        <taxon>Ecdysozoa</taxon>
        <taxon>Arthropoda</taxon>
        <taxon>Hexapoda</taxon>
        <taxon>Insecta</taxon>
        <taxon>Pterygota</taxon>
        <taxon>Neoptera</taxon>
        <taxon>Endopterygota</taxon>
        <taxon>Coleoptera</taxon>
        <taxon>Polyphaga</taxon>
        <taxon>Staphyliniformia</taxon>
        <taxon>Silphidae</taxon>
        <taxon>Nicrophorinae</taxon>
        <taxon>Nicrophorus</taxon>
    </lineage>
</organism>